<sequence>MSYIINYFHPKIETNIEDIPEIDLENFKINNISLKNIAFLKNIKISKKDITNMLTKQSLFSKFNMREHAEKYEKSNIVDKDSDYTIDNIQTITDAVFPVGKQLILNKKNYIILRLKWNKKYKPQDKYKYENNGIVYNITLQVDLKEGDSYTIKDRINVSCEDRADNIQEDIREIFKREKKKQPLSPDLPVAQLVKGGKRKSRKKNRTRKKNKSKKNRTRKKNKSKKRMHKKSN</sequence>
<accession>A0A6C0EH52</accession>
<feature type="compositionally biased region" description="Basic residues" evidence="1">
    <location>
        <begin position="196"/>
        <end position="233"/>
    </location>
</feature>
<name>A0A6C0EH52_9ZZZZ</name>
<feature type="region of interest" description="Disordered" evidence="1">
    <location>
        <begin position="179"/>
        <end position="233"/>
    </location>
</feature>
<dbReference type="EMBL" id="MN738859">
    <property type="protein sequence ID" value="QHT28484.1"/>
    <property type="molecule type" value="Genomic_DNA"/>
</dbReference>
<proteinExistence type="predicted"/>
<organism evidence="2">
    <name type="scientific">viral metagenome</name>
    <dbReference type="NCBI Taxonomy" id="1070528"/>
    <lineage>
        <taxon>unclassified sequences</taxon>
        <taxon>metagenomes</taxon>
        <taxon>organismal metagenomes</taxon>
    </lineage>
</organism>
<dbReference type="AlphaFoldDB" id="A0A6C0EH52"/>
<reference evidence="2" key="1">
    <citation type="journal article" date="2020" name="Nature">
        <title>Giant virus diversity and host interactions through global metagenomics.</title>
        <authorList>
            <person name="Schulz F."/>
            <person name="Roux S."/>
            <person name="Paez-Espino D."/>
            <person name="Jungbluth S."/>
            <person name="Walsh D.A."/>
            <person name="Denef V.J."/>
            <person name="McMahon K.D."/>
            <person name="Konstantinidis K.T."/>
            <person name="Eloe-Fadrosh E.A."/>
            <person name="Kyrpides N.C."/>
            <person name="Woyke T."/>
        </authorList>
    </citation>
    <scope>NUCLEOTIDE SEQUENCE</scope>
    <source>
        <strain evidence="2">GVMAG-M-3300001348-25</strain>
    </source>
</reference>
<protein>
    <submittedName>
        <fullName evidence="2">Uncharacterized protein</fullName>
    </submittedName>
</protein>
<evidence type="ECO:0000256" key="1">
    <source>
        <dbReference type="SAM" id="MobiDB-lite"/>
    </source>
</evidence>
<evidence type="ECO:0000313" key="2">
    <source>
        <dbReference type="EMBL" id="QHT28484.1"/>
    </source>
</evidence>